<dbReference type="InterPro" id="IPR040976">
    <property type="entry name" value="Pkinase_fungal"/>
</dbReference>
<evidence type="ECO:0000256" key="1">
    <source>
        <dbReference type="SAM" id="MobiDB-lite"/>
    </source>
</evidence>
<evidence type="ECO:0000313" key="4">
    <source>
        <dbReference type="Proteomes" id="UP000683417"/>
    </source>
</evidence>
<protein>
    <submittedName>
        <fullName evidence="3">BgTH12-04000</fullName>
    </submittedName>
</protein>
<sequence>MNSSTCRNPVKNLVVSLKNYLSEGYLIDSDINNINSRLTRICKWMKSTQFDLDPFVPLATLILNHASDTEVWISLLELVDTLEKIIEALEEKLDNPGAKSMFRRTGITRECFCSKYFTQKSWTNDCIELAKEYVKRSGEDDLKFPTDLDEILVWEWMKNVENKIFHSSKESSETSTESSYSLPAQAVPLLKGTQHRMNQAGTIDGAQSERQVDYYITRRDVSTSSHDWRDILVIGELTKSPTDEFMKNFLQHSALMREVFFAQPLRQFVHGFILFGKSLLLWVYDRSGPYCSSFIDIGQSPQTLVYVMAAYMSMSDAELGLDPNIKYEAHQTTVTLDVPGPEKTREFRLFPEPVAQPTTLVTRGTSCYRDLDGGCAKDVDGMVKLVGWRDSVKISQLREGLIFTQAMVKDTRPNDKAMATPLGFTDGFMPDQKKSTSKITKRKRRGEVNEAGTEHGRSSKRARSSAGSSVMAESVTENRPSVSLNVITEEDVSCVPGDESTNNAEISIGGDRQSTREKRKNLESDEVNGRIKRLQLSSNADNADNGTTNGNSGTSNFPDMEKVIGISPFIFGSDHLNVTHDNIWPEFKVKVRVAGIRDRQYSAVATTPFGRPIHKVESPIELVIGLRDAIKAHRSLLKDAMILHLDISENNIILTGSDVSKDWRGFLIDLDLAVLLSDDKAQRKTQTMTGTMEFMALELLSGSCEKTGAIVNHSYRHDLESFFYVLLWLSMSRGWEKGKEQNRDYLSKWFTGTAKEIFEFKNTQMKESNIEEDVLNKFSPKFYGLRRLAKEFWRIIFLTNGTFFIGAYKDNNALYNSTMAAFDEEIQMMIV</sequence>
<dbReference type="PANTHER" id="PTHR38248">
    <property type="entry name" value="FUNK1 6"/>
    <property type="match status" value="1"/>
</dbReference>
<dbReference type="Pfam" id="PF17667">
    <property type="entry name" value="Pkinase_fungal"/>
    <property type="match status" value="1"/>
</dbReference>
<dbReference type="EMBL" id="CAJHIT010000002">
    <property type="protein sequence ID" value="CAD6499895.1"/>
    <property type="molecule type" value="Genomic_DNA"/>
</dbReference>
<feature type="region of interest" description="Disordered" evidence="1">
    <location>
        <begin position="420"/>
        <end position="482"/>
    </location>
</feature>
<feature type="compositionally biased region" description="Basic and acidic residues" evidence="1">
    <location>
        <begin position="446"/>
        <end position="457"/>
    </location>
</feature>
<evidence type="ECO:0000313" key="3">
    <source>
        <dbReference type="EMBL" id="CAD6499895.1"/>
    </source>
</evidence>
<feature type="compositionally biased region" description="Basic and acidic residues" evidence="1">
    <location>
        <begin position="513"/>
        <end position="527"/>
    </location>
</feature>
<organism evidence="3 4">
    <name type="scientific">Blumeria graminis f. sp. triticale</name>
    <dbReference type="NCBI Taxonomy" id="1689686"/>
    <lineage>
        <taxon>Eukaryota</taxon>
        <taxon>Fungi</taxon>
        <taxon>Dikarya</taxon>
        <taxon>Ascomycota</taxon>
        <taxon>Pezizomycotina</taxon>
        <taxon>Leotiomycetes</taxon>
        <taxon>Erysiphales</taxon>
        <taxon>Erysiphaceae</taxon>
        <taxon>Blumeria</taxon>
    </lineage>
</organism>
<dbReference type="AlphaFoldDB" id="A0A9W4GDJ1"/>
<accession>A0A9W4GDJ1</accession>
<name>A0A9W4GDJ1_BLUGR</name>
<dbReference type="Proteomes" id="UP000683417">
    <property type="component" value="Unassembled WGS sequence"/>
</dbReference>
<feature type="domain" description="Fungal-type protein kinase" evidence="2">
    <location>
        <begin position="213"/>
        <end position="729"/>
    </location>
</feature>
<evidence type="ECO:0000259" key="2">
    <source>
        <dbReference type="Pfam" id="PF17667"/>
    </source>
</evidence>
<reference evidence="3" key="1">
    <citation type="submission" date="2020-10" db="EMBL/GenBank/DDBJ databases">
        <authorList>
            <person name="Muller C M."/>
        </authorList>
    </citation>
    <scope>NUCLEOTIDE SEQUENCE</scope>
    <source>
        <strain evidence="3">THUN-12</strain>
    </source>
</reference>
<comment type="caution">
    <text evidence="3">The sequence shown here is derived from an EMBL/GenBank/DDBJ whole genome shotgun (WGS) entry which is preliminary data.</text>
</comment>
<feature type="compositionally biased region" description="Basic residues" evidence="1">
    <location>
        <begin position="435"/>
        <end position="445"/>
    </location>
</feature>
<dbReference type="PANTHER" id="PTHR38248:SF2">
    <property type="entry name" value="FUNK1 11"/>
    <property type="match status" value="1"/>
</dbReference>
<feature type="region of interest" description="Disordered" evidence="1">
    <location>
        <begin position="494"/>
        <end position="527"/>
    </location>
</feature>
<gene>
    <name evidence="3" type="ORF">BGTH12_LOCUS1253</name>
</gene>
<proteinExistence type="predicted"/>